<evidence type="ECO:0000313" key="6">
    <source>
        <dbReference type="Proteomes" id="UP000011566"/>
    </source>
</evidence>
<dbReference type="InterPro" id="IPR002831">
    <property type="entry name" value="Tscrpt_reg_TrmB_N"/>
</dbReference>
<evidence type="ECO:0000259" key="3">
    <source>
        <dbReference type="Pfam" id="PF01978"/>
    </source>
</evidence>
<keyword evidence="2" id="KW-0175">Coiled coil</keyword>
<dbReference type="Pfam" id="PF11495">
    <property type="entry name" value="Regulator_TrmB"/>
    <property type="match status" value="1"/>
</dbReference>
<reference evidence="5 6" key="1">
    <citation type="journal article" date="2014" name="PLoS Genet.">
        <title>Phylogenetically driven sequencing of extremely halophilic archaea reveals strategies for static and dynamic osmo-response.</title>
        <authorList>
            <person name="Becker E.A."/>
            <person name="Seitzer P.M."/>
            <person name="Tritt A."/>
            <person name="Larsen D."/>
            <person name="Krusor M."/>
            <person name="Yao A.I."/>
            <person name="Wu D."/>
            <person name="Madern D."/>
            <person name="Eisen J.A."/>
            <person name="Darling A.E."/>
            <person name="Facciotti M.T."/>
        </authorList>
    </citation>
    <scope>NUCLEOTIDE SEQUENCE [LARGE SCALE GENOMIC DNA]</scope>
    <source>
        <strain evidence="5 6">100A6</strain>
    </source>
</reference>
<dbReference type="InterPro" id="IPR051797">
    <property type="entry name" value="TrmB-like"/>
</dbReference>
<accession>M0LQK7</accession>
<dbReference type="InterPro" id="IPR036388">
    <property type="entry name" value="WH-like_DNA-bd_sf"/>
</dbReference>
<dbReference type="InterPro" id="IPR036390">
    <property type="entry name" value="WH_DNA-bd_sf"/>
</dbReference>
<dbReference type="InterPro" id="IPR021586">
    <property type="entry name" value="Tscrpt_reg_TrmB_C"/>
</dbReference>
<dbReference type="PATRIC" id="fig|1132509.6.peg.3916"/>
<dbReference type="AlphaFoldDB" id="M0LQK7"/>
<gene>
    <name evidence="5" type="ORF">C447_16889</name>
</gene>
<dbReference type="CDD" id="cd09124">
    <property type="entry name" value="PLDc_like_TrmB_middle"/>
    <property type="match status" value="1"/>
</dbReference>
<dbReference type="Gene3D" id="1.10.10.10">
    <property type="entry name" value="Winged helix-like DNA-binding domain superfamily/Winged helix DNA-binding domain"/>
    <property type="match status" value="1"/>
</dbReference>
<dbReference type="SUPFAM" id="SSF159071">
    <property type="entry name" value="TrmB C-terminal domain-like"/>
    <property type="match status" value="1"/>
</dbReference>
<organism evidence="5 6">
    <name type="scientific">Halococcus hamelinensis 100A6</name>
    <dbReference type="NCBI Taxonomy" id="1132509"/>
    <lineage>
        <taxon>Archaea</taxon>
        <taxon>Methanobacteriati</taxon>
        <taxon>Methanobacteriota</taxon>
        <taxon>Stenosarchaea group</taxon>
        <taxon>Halobacteria</taxon>
        <taxon>Halobacteriales</taxon>
        <taxon>Halococcaceae</taxon>
        <taxon>Halococcus</taxon>
    </lineage>
</organism>
<protein>
    <submittedName>
        <fullName evidence="5">TrmB family transcriptional regulator</fullName>
    </submittedName>
</protein>
<name>M0LQK7_9EURY</name>
<dbReference type="PANTHER" id="PTHR34293">
    <property type="entry name" value="HTH-TYPE TRANSCRIPTIONAL REGULATOR TRMBL2"/>
    <property type="match status" value="1"/>
</dbReference>
<comment type="similarity">
    <text evidence="1">Belongs to the transcriptional regulator TrmB family.</text>
</comment>
<dbReference type="PANTHER" id="PTHR34293:SF1">
    <property type="entry name" value="HTH-TYPE TRANSCRIPTIONAL REGULATOR TRMBL2"/>
    <property type="match status" value="1"/>
</dbReference>
<sequence length="354" mass="38939">MDSDELRAVLETAGLSPYQADAYVALLERGSGSASDIAAWSDVPQPRVYDVLRGLEDAGYVTTYDRDRLYARANDPDEALSGLRTAIERFETAIEAVETRYREATVEGGGVSIVRRRRTVFEHARETVAGAAAHLQVAATPEEFRRLEADLRDAFERGVQVQLSLHVPDDGLDAAAFEGTCTEVRRRELPGPFLLLADRQRACYATAAPQSEEYGVLVDDYTTAYVFHWYFLSRLWEVYDEVYTARSEEPPHSFVEITDCVRWLEPLLDGGATISGRVEGEFVGTGEACTLAGEFVGVEYTGTTDEEPASLPELAGAARVCIETDDRTYTVGGRGAITEDVAVTRLVVERVESG</sequence>
<evidence type="ECO:0000256" key="1">
    <source>
        <dbReference type="ARBA" id="ARBA00007287"/>
    </source>
</evidence>
<dbReference type="InterPro" id="IPR011991">
    <property type="entry name" value="ArsR-like_HTH"/>
</dbReference>
<feature type="coiled-coil region" evidence="2">
    <location>
        <begin position="80"/>
        <end position="107"/>
    </location>
</feature>
<dbReference type="CDD" id="cd00090">
    <property type="entry name" value="HTH_ARSR"/>
    <property type="match status" value="1"/>
</dbReference>
<dbReference type="EMBL" id="AOMB01000043">
    <property type="protein sequence ID" value="EMA35852.1"/>
    <property type="molecule type" value="Genomic_DNA"/>
</dbReference>
<dbReference type="OrthoDB" id="96194at2157"/>
<feature type="domain" description="Transcription regulator TrmB C-terminal" evidence="4">
    <location>
        <begin position="111"/>
        <end position="350"/>
    </location>
</feature>
<dbReference type="SUPFAM" id="SSF46785">
    <property type="entry name" value="Winged helix' DNA-binding domain"/>
    <property type="match status" value="1"/>
</dbReference>
<dbReference type="eggNOG" id="arCOG02038">
    <property type="taxonomic scope" value="Archaea"/>
</dbReference>
<proteinExistence type="inferred from homology"/>
<evidence type="ECO:0000259" key="4">
    <source>
        <dbReference type="Pfam" id="PF11495"/>
    </source>
</evidence>
<comment type="caution">
    <text evidence="5">The sequence shown here is derived from an EMBL/GenBank/DDBJ whole genome shotgun (WGS) entry which is preliminary data.</text>
</comment>
<dbReference type="Proteomes" id="UP000011566">
    <property type="component" value="Unassembled WGS sequence"/>
</dbReference>
<evidence type="ECO:0000256" key="2">
    <source>
        <dbReference type="SAM" id="Coils"/>
    </source>
</evidence>
<dbReference type="Pfam" id="PF01978">
    <property type="entry name" value="TrmB"/>
    <property type="match status" value="1"/>
</dbReference>
<keyword evidence="6" id="KW-1185">Reference proteome</keyword>
<evidence type="ECO:0000313" key="5">
    <source>
        <dbReference type="EMBL" id="EMA35852.1"/>
    </source>
</evidence>
<feature type="domain" description="Transcription regulator TrmB N-terminal" evidence="3">
    <location>
        <begin position="10"/>
        <end position="73"/>
    </location>
</feature>
<dbReference type="RefSeq" id="WP_007695991.1">
    <property type="nucleotide sequence ID" value="NZ_AJRK01000021.1"/>
</dbReference>